<name>A0ABR2RAR2_9ROSI</name>
<reference evidence="2 3" key="1">
    <citation type="journal article" date="2024" name="G3 (Bethesda)">
        <title>Genome assembly of Hibiscus sabdariffa L. provides insights into metabolisms of medicinal natural products.</title>
        <authorList>
            <person name="Kim T."/>
        </authorList>
    </citation>
    <scope>NUCLEOTIDE SEQUENCE [LARGE SCALE GENOMIC DNA]</scope>
    <source>
        <strain evidence="2">TK-2024</strain>
        <tissue evidence="2">Old leaves</tissue>
    </source>
</reference>
<proteinExistence type="predicted"/>
<comment type="caution">
    <text evidence="2">The sequence shown here is derived from an EMBL/GenBank/DDBJ whole genome shotgun (WGS) entry which is preliminary data.</text>
</comment>
<keyword evidence="3" id="KW-1185">Reference proteome</keyword>
<accession>A0ABR2RAR2</accession>
<evidence type="ECO:0000313" key="3">
    <source>
        <dbReference type="Proteomes" id="UP001396334"/>
    </source>
</evidence>
<protein>
    <submittedName>
        <fullName evidence="2">Uncharacterized protein</fullName>
    </submittedName>
</protein>
<feature type="region of interest" description="Disordered" evidence="1">
    <location>
        <begin position="1"/>
        <end position="30"/>
    </location>
</feature>
<dbReference type="EMBL" id="JBBPBN010000024">
    <property type="protein sequence ID" value="KAK9009848.1"/>
    <property type="molecule type" value="Genomic_DNA"/>
</dbReference>
<dbReference type="Proteomes" id="UP001396334">
    <property type="component" value="Unassembled WGS sequence"/>
</dbReference>
<feature type="compositionally biased region" description="Basic and acidic residues" evidence="1">
    <location>
        <begin position="78"/>
        <end position="88"/>
    </location>
</feature>
<organism evidence="2 3">
    <name type="scientific">Hibiscus sabdariffa</name>
    <name type="common">roselle</name>
    <dbReference type="NCBI Taxonomy" id="183260"/>
    <lineage>
        <taxon>Eukaryota</taxon>
        <taxon>Viridiplantae</taxon>
        <taxon>Streptophyta</taxon>
        <taxon>Embryophyta</taxon>
        <taxon>Tracheophyta</taxon>
        <taxon>Spermatophyta</taxon>
        <taxon>Magnoliopsida</taxon>
        <taxon>eudicotyledons</taxon>
        <taxon>Gunneridae</taxon>
        <taxon>Pentapetalae</taxon>
        <taxon>rosids</taxon>
        <taxon>malvids</taxon>
        <taxon>Malvales</taxon>
        <taxon>Malvaceae</taxon>
        <taxon>Malvoideae</taxon>
        <taxon>Hibiscus</taxon>
    </lineage>
</organism>
<evidence type="ECO:0000313" key="2">
    <source>
        <dbReference type="EMBL" id="KAK9009848.1"/>
    </source>
</evidence>
<feature type="region of interest" description="Disordered" evidence="1">
    <location>
        <begin position="70"/>
        <end position="92"/>
    </location>
</feature>
<sequence length="163" mass="18371">MKEKKKPLDEDDPKSEPSHGIFPAIISGSIEDQASTMEKWDAFNASDSHIQAGKEKVDDPSPSIIAQEKELTSQSDNGIKDKIGKYDDNDSYPITDGKSETLGSLICNTFERFSVTNKRKRDELEDEDEAELELFSCAKRKALHVAINKDILQTTFEDEFKVR</sequence>
<gene>
    <name evidence="2" type="ORF">V6N11_036372</name>
</gene>
<evidence type="ECO:0000256" key="1">
    <source>
        <dbReference type="SAM" id="MobiDB-lite"/>
    </source>
</evidence>